<feature type="compositionally biased region" description="Polar residues" evidence="2">
    <location>
        <begin position="105"/>
        <end position="114"/>
    </location>
</feature>
<keyword evidence="1" id="KW-0175">Coiled coil</keyword>
<gene>
    <name evidence="4" type="ORF">K0M31_012809</name>
</gene>
<evidence type="ECO:0000256" key="1">
    <source>
        <dbReference type="SAM" id="Coils"/>
    </source>
</evidence>
<comment type="caution">
    <text evidence="4">The sequence shown here is derived from an EMBL/GenBank/DDBJ whole genome shotgun (WGS) entry which is preliminary data.</text>
</comment>
<dbReference type="AlphaFoldDB" id="A0AA40FJQ4"/>
<sequence>MATQIDLQKLNETIMSNFELLTKQINERNSIYDDNFKKINRRADSHEQMLENLTKIIRKLEIANEKQNTEFKNLAQNLKTYAYSETVHTDLAPEMTEDETVYYSEKTTQRANTKNSKRESANQKEATREDLILKPTDALRVIESLNGTNDIGVEEFIKSVKLARTRVNDQIILLRMIIAEKITDRAKQSIRFCQITSYEELFSALRTHVSIPNTISGSRNKLQNIRQGNNETVQSYSNRFKQALSELEYSIQAKYSNPISRNLALEQENAEAIKFYIHNLRPDLAYCIMAMQPGTLLDAQQRAIDADVWVQDMANRKLNYRNFNVPARKTENRPNTQTQIIRRPFNTTQNSPIQLKCDNCQRIGHTRSNCYLLKQNFPSVQHGKIPPRRINRITATDREHDNEIPAIEEPPIEELATAEIKTMEGQIRESTTHPESYNMSGVNSPECQEVDDCSWTPEQE</sequence>
<feature type="compositionally biased region" description="Basic and acidic residues" evidence="2">
    <location>
        <begin position="116"/>
        <end position="126"/>
    </location>
</feature>
<reference evidence="4" key="1">
    <citation type="submission" date="2021-10" db="EMBL/GenBank/DDBJ databases">
        <title>Melipona bicolor Genome sequencing and assembly.</title>
        <authorList>
            <person name="Araujo N.S."/>
            <person name="Arias M.C."/>
        </authorList>
    </citation>
    <scope>NUCLEOTIDE SEQUENCE</scope>
    <source>
        <strain evidence="4">USP_2M_L1-L4_2017</strain>
        <tissue evidence="4">Whole body</tissue>
    </source>
</reference>
<proteinExistence type="predicted"/>
<keyword evidence="5" id="KW-1185">Reference proteome</keyword>
<feature type="domain" description="Retrotransposon gag" evidence="3">
    <location>
        <begin position="192"/>
        <end position="248"/>
    </location>
</feature>
<evidence type="ECO:0000313" key="5">
    <source>
        <dbReference type="Proteomes" id="UP001177670"/>
    </source>
</evidence>
<dbReference type="Proteomes" id="UP001177670">
    <property type="component" value="Unassembled WGS sequence"/>
</dbReference>
<evidence type="ECO:0000256" key="2">
    <source>
        <dbReference type="SAM" id="MobiDB-lite"/>
    </source>
</evidence>
<feature type="region of interest" description="Disordered" evidence="2">
    <location>
        <begin position="424"/>
        <end position="460"/>
    </location>
</feature>
<protein>
    <recommendedName>
        <fullName evidence="3">Retrotransposon gag domain-containing protein</fullName>
    </recommendedName>
</protein>
<feature type="region of interest" description="Disordered" evidence="2">
    <location>
        <begin position="105"/>
        <end position="126"/>
    </location>
</feature>
<dbReference type="InterPro" id="IPR005162">
    <property type="entry name" value="Retrotrans_gag_dom"/>
</dbReference>
<dbReference type="EMBL" id="JAHYIQ010000033">
    <property type="protein sequence ID" value="KAK1120085.1"/>
    <property type="molecule type" value="Genomic_DNA"/>
</dbReference>
<evidence type="ECO:0000313" key="4">
    <source>
        <dbReference type="EMBL" id="KAK1120085.1"/>
    </source>
</evidence>
<feature type="compositionally biased region" description="Polar residues" evidence="2">
    <location>
        <begin position="433"/>
        <end position="446"/>
    </location>
</feature>
<dbReference type="Pfam" id="PF03732">
    <property type="entry name" value="Retrotrans_gag"/>
    <property type="match status" value="1"/>
</dbReference>
<organism evidence="4 5">
    <name type="scientific">Melipona bicolor</name>
    <dbReference type="NCBI Taxonomy" id="60889"/>
    <lineage>
        <taxon>Eukaryota</taxon>
        <taxon>Metazoa</taxon>
        <taxon>Ecdysozoa</taxon>
        <taxon>Arthropoda</taxon>
        <taxon>Hexapoda</taxon>
        <taxon>Insecta</taxon>
        <taxon>Pterygota</taxon>
        <taxon>Neoptera</taxon>
        <taxon>Endopterygota</taxon>
        <taxon>Hymenoptera</taxon>
        <taxon>Apocrita</taxon>
        <taxon>Aculeata</taxon>
        <taxon>Apoidea</taxon>
        <taxon>Anthophila</taxon>
        <taxon>Apidae</taxon>
        <taxon>Melipona</taxon>
    </lineage>
</organism>
<feature type="coiled-coil region" evidence="1">
    <location>
        <begin position="36"/>
        <end position="77"/>
    </location>
</feature>
<name>A0AA40FJQ4_9HYME</name>
<evidence type="ECO:0000259" key="3">
    <source>
        <dbReference type="Pfam" id="PF03732"/>
    </source>
</evidence>
<accession>A0AA40FJQ4</accession>